<evidence type="ECO:0000313" key="1">
    <source>
        <dbReference type="EMBL" id="AGO19944.1"/>
    </source>
</evidence>
<dbReference type="EMBL" id="KC894740">
    <property type="protein sequence ID" value="AGO19944.1"/>
    <property type="molecule type" value="Genomic_DNA"/>
</dbReference>
<dbReference type="RefSeq" id="YP_008144691.1">
    <property type="nucleotide sequence ID" value="NC_021618.1"/>
</dbReference>
<sequence length="84" mass="9943">MCICVNCNHVHICNTYALIKKQHGKFDFHTIPEFIPTQTIIQINIKNSSHNINFDWDLRECLSFSEKPGKWLTKEKKKIEIRNV</sequence>
<protein>
    <submittedName>
        <fullName evidence="1">Ycf34</fullName>
    </submittedName>
</protein>
<dbReference type="GeneID" id="16017054"/>
<accession>R9XY41</accession>
<organism evidence="1">
    <name type="scientific">Phyllymenia taiwanensis</name>
    <dbReference type="NCBI Taxonomy" id="1260292"/>
    <lineage>
        <taxon>Eukaryota</taxon>
        <taxon>Rhodophyta</taxon>
        <taxon>Florideophyceae</taxon>
        <taxon>Rhodymeniophycidae</taxon>
        <taxon>Halymeniales</taxon>
        <taxon>Halymeniaceae</taxon>
        <taxon>Phyllymenia</taxon>
    </lineage>
</organism>
<reference evidence="1" key="1">
    <citation type="journal article" date="2013" name="PLoS ONE">
        <title>The Plastid Genome of the Red Macroalga Grateloupia taiwanensis (Halymeniaceae).</title>
        <authorList>
            <person name="Depriest M.S."/>
            <person name="Bhattacharya D."/>
            <person name="Lopez-Bautista J.M."/>
        </authorList>
    </citation>
    <scope>NUCLEOTIDE SEQUENCE</scope>
</reference>
<dbReference type="InterPro" id="IPR019656">
    <property type="entry name" value="Uncharacterised_Ycf34"/>
</dbReference>
<dbReference type="AlphaFoldDB" id="R9XY41"/>
<proteinExistence type="predicted"/>
<keyword evidence="1" id="KW-0934">Plastid</keyword>
<gene>
    <name evidence="1" type="primary">ycf34</name>
</gene>
<geneLocation type="plastid" evidence="1"/>
<reference evidence="1" key="2">
    <citation type="submission" date="2013-04" db="EMBL/GenBank/DDBJ databases">
        <authorList>
            <person name="DePriest M.S.Jr."/>
            <person name="Bhattacharya D."/>
            <person name="Lopez-Bautista J.M."/>
        </authorList>
    </citation>
    <scope>NUCLEOTIDE SEQUENCE</scope>
</reference>
<name>R9XY41_9FLOR</name>
<dbReference type="Pfam" id="PF10718">
    <property type="entry name" value="Ycf34"/>
    <property type="match status" value="1"/>
</dbReference>